<reference evidence="2" key="2">
    <citation type="submission" date="2021-10" db="EMBL/GenBank/DDBJ databases">
        <title>Phylogenomics reveals ancestral predisposition of the termite-cultivated fungus Termitomyces towards a domesticated lifestyle.</title>
        <authorList>
            <person name="Auxier B."/>
            <person name="Grum-Grzhimaylo A."/>
            <person name="Cardenas M.E."/>
            <person name="Lodge J.D."/>
            <person name="Laessoe T."/>
            <person name="Pedersen O."/>
            <person name="Smith M.E."/>
            <person name="Kuyper T.W."/>
            <person name="Franco-Molano E.A."/>
            <person name="Baroni T.J."/>
            <person name="Aanen D.K."/>
        </authorList>
    </citation>
    <scope>NUCLEOTIDE SEQUENCE</scope>
    <source>
        <strain evidence="2">D49</strain>
    </source>
</reference>
<evidence type="ECO:0000313" key="3">
    <source>
        <dbReference type="Proteomes" id="UP000717328"/>
    </source>
</evidence>
<dbReference type="Proteomes" id="UP000717328">
    <property type="component" value="Unassembled WGS sequence"/>
</dbReference>
<dbReference type="AlphaFoldDB" id="A0A9P7GRC5"/>
<organism evidence="2 3">
    <name type="scientific">Sphagnurus paluster</name>
    <dbReference type="NCBI Taxonomy" id="117069"/>
    <lineage>
        <taxon>Eukaryota</taxon>
        <taxon>Fungi</taxon>
        <taxon>Dikarya</taxon>
        <taxon>Basidiomycota</taxon>
        <taxon>Agaricomycotina</taxon>
        <taxon>Agaricomycetes</taxon>
        <taxon>Agaricomycetidae</taxon>
        <taxon>Agaricales</taxon>
        <taxon>Tricholomatineae</taxon>
        <taxon>Lyophyllaceae</taxon>
        <taxon>Sphagnurus</taxon>
    </lineage>
</organism>
<gene>
    <name evidence="2" type="ORF">H0H81_008072</name>
</gene>
<feature type="region of interest" description="Disordered" evidence="1">
    <location>
        <begin position="138"/>
        <end position="248"/>
    </location>
</feature>
<feature type="compositionally biased region" description="Pro residues" evidence="1">
    <location>
        <begin position="188"/>
        <end position="208"/>
    </location>
</feature>
<accession>A0A9P7GRC5</accession>
<name>A0A9P7GRC5_9AGAR</name>
<dbReference type="PRINTS" id="PR01217">
    <property type="entry name" value="PRICHEXTENSN"/>
</dbReference>
<protein>
    <submittedName>
        <fullName evidence="2">Uncharacterized protein</fullName>
    </submittedName>
</protein>
<proteinExistence type="predicted"/>
<dbReference type="EMBL" id="JABCKI010000220">
    <property type="protein sequence ID" value="KAG5651612.1"/>
    <property type="molecule type" value="Genomic_DNA"/>
</dbReference>
<sequence length="248" mass="26168">MGNKKNKRKASSPAESHRPAPSRPVSPVYQAANRCDTPDQGYTDFQHAMEHCGDDSSEEPYIPEEGDDVFDESHTAQVCEAFLELAYTIEPTPPLVCQAFGALLERLTTSDPNFLKYRLESNQIVQTLIAEAISKAKAPATPLPPPPPTMEVDSPTTPKASGPPDATPPPRGNSTPPPAPQSGAPASATPPTPPAAPAPHGKPAPLRIPPAKRAPKHAPPPPPSQPAPKPTYAAALGSKAPRPRNERG</sequence>
<feature type="region of interest" description="Disordered" evidence="1">
    <location>
        <begin position="1"/>
        <end position="28"/>
    </location>
</feature>
<comment type="caution">
    <text evidence="2">The sequence shown here is derived from an EMBL/GenBank/DDBJ whole genome shotgun (WGS) entry which is preliminary data.</text>
</comment>
<reference evidence="2" key="1">
    <citation type="submission" date="2021-02" db="EMBL/GenBank/DDBJ databases">
        <authorList>
            <person name="Nieuwenhuis M."/>
            <person name="Van De Peppel L.J.J."/>
        </authorList>
    </citation>
    <scope>NUCLEOTIDE SEQUENCE</scope>
    <source>
        <strain evidence="2">D49</strain>
    </source>
</reference>
<feature type="compositionally biased region" description="Pro residues" evidence="1">
    <location>
        <begin position="217"/>
        <end position="229"/>
    </location>
</feature>
<feature type="compositionally biased region" description="Pro residues" evidence="1">
    <location>
        <begin position="165"/>
        <end position="180"/>
    </location>
</feature>
<evidence type="ECO:0000256" key="1">
    <source>
        <dbReference type="SAM" id="MobiDB-lite"/>
    </source>
</evidence>
<feature type="compositionally biased region" description="Basic residues" evidence="1">
    <location>
        <begin position="1"/>
        <end position="10"/>
    </location>
</feature>
<keyword evidence="3" id="KW-1185">Reference proteome</keyword>
<evidence type="ECO:0000313" key="2">
    <source>
        <dbReference type="EMBL" id="KAG5651612.1"/>
    </source>
</evidence>